<organism evidence="2 3">
    <name type="scientific">Thyridium curvatum</name>
    <dbReference type="NCBI Taxonomy" id="1093900"/>
    <lineage>
        <taxon>Eukaryota</taxon>
        <taxon>Fungi</taxon>
        <taxon>Dikarya</taxon>
        <taxon>Ascomycota</taxon>
        <taxon>Pezizomycotina</taxon>
        <taxon>Sordariomycetes</taxon>
        <taxon>Sordariomycetidae</taxon>
        <taxon>Thyridiales</taxon>
        <taxon>Thyridiaceae</taxon>
        <taxon>Thyridium</taxon>
    </lineage>
</organism>
<dbReference type="AlphaFoldDB" id="A0A507B1J2"/>
<feature type="compositionally biased region" description="Low complexity" evidence="1">
    <location>
        <begin position="268"/>
        <end position="292"/>
    </location>
</feature>
<protein>
    <submittedName>
        <fullName evidence="2">Uncharacterized protein</fullName>
    </submittedName>
</protein>
<feature type="region of interest" description="Disordered" evidence="1">
    <location>
        <begin position="47"/>
        <end position="403"/>
    </location>
</feature>
<feature type="compositionally biased region" description="Basic and acidic residues" evidence="1">
    <location>
        <begin position="381"/>
        <end position="403"/>
    </location>
</feature>
<dbReference type="OrthoDB" id="3439480at2759"/>
<sequence length="435" mass="48762">MCRKTIYHNTYIDGDRDVTERVDCCTPGRMCAAPKIREVHRQLPYIKAGHSSSPGRASPAVYDRDMYPPTPLSNSPSPRPDGGERSSKYHKRGQDIYVGGTRMVEVNDHSGSGSRRRRGDRRPVVLESSSTQGYKPYAPEPPSPRPIPIKRSSTMTYGIDTPPREETRGRRPIIVEERVPSRRNPSVTAPVDVFEHSSAPRLSRRNSSRRDSAYLAPSSRLERSPQGYASAEDERERHERRRIRHERRAQAAAMASSAPTSHQEALYGSSYGSSSYASSPSSGFTSSPKFSGEPSAAVHEVKKHLRWEDQMRAKQNAKIDSRPKLSRSNTTGGGGVQTEVKSILKNAGEGQVPAAPKDGMAELYSSMEGLGIRGSSASRPSSREKQAQRQEDREEAEYQERLRSRFNIPPRRYTSIGPKRRSEVWYPDEGRYKYL</sequence>
<dbReference type="InParanoid" id="A0A507B1J2"/>
<evidence type="ECO:0000313" key="3">
    <source>
        <dbReference type="Proteomes" id="UP000319257"/>
    </source>
</evidence>
<comment type="caution">
    <text evidence="2">The sequence shown here is derived from an EMBL/GenBank/DDBJ whole genome shotgun (WGS) entry which is preliminary data.</text>
</comment>
<dbReference type="Proteomes" id="UP000319257">
    <property type="component" value="Unassembled WGS sequence"/>
</dbReference>
<dbReference type="RefSeq" id="XP_030992131.1">
    <property type="nucleotide sequence ID" value="XM_031143516.1"/>
</dbReference>
<feature type="compositionally biased region" description="Basic residues" evidence="1">
    <location>
        <begin position="238"/>
        <end position="247"/>
    </location>
</feature>
<dbReference type="EMBL" id="SKBQ01000058">
    <property type="protein sequence ID" value="TPX10420.1"/>
    <property type="molecule type" value="Genomic_DNA"/>
</dbReference>
<evidence type="ECO:0000313" key="2">
    <source>
        <dbReference type="EMBL" id="TPX10420.1"/>
    </source>
</evidence>
<keyword evidence="3" id="KW-1185">Reference proteome</keyword>
<accession>A0A507B1J2</accession>
<feature type="compositionally biased region" description="Basic and acidic residues" evidence="1">
    <location>
        <begin position="162"/>
        <end position="180"/>
    </location>
</feature>
<dbReference type="GeneID" id="41976086"/>
<evidence type="ECO:0000256" key="1">
    <source>
        <dbReference type="SAM" id="MobiDB-lite"/>
    </source>
</evidence>
<proteinExistence type="predicted"/>
<name>A0A507B1J2_9PEZI</name>
<reference evidence="2 3" key="1">
    <citation type="submission" date="2019-06" db="EMBL/GenBank/DDBJ databases">
        <title>Draft genome sequence of the filamentous fungus Phialemoniopsis curvata isolated from diesel fuel.</title>
        <authorList>
            <person name="Varaljay V.A."/>
            <person name="Lyon W.J."/>
            <person name="Crouch A.L."/>
            <person name="Drake C.E."/>
            <person name="Hollomon J.M."/>
            <person name="Nadeau L.J."/>
            <person name="Nunn H.S."/>
            <person name="Stevenson B.S."/>
            <person name="Bojanowski C.L."/>
            <person name="Crookes-Goodson W.J."/>
        </authorList>
    </citation>
    <scope>NUCLEOTIDE SEQUENCE [LARGE SCALE GENOMIC DNA]</scope>
    <source>
        <strain evidence="2 3">D216</strain>
    </source>
</reference>
<gene>
    <name evidence="2" type="ORF">E0L32_008639</name>
</gene>
<feature type="compositionally biased region" description="Basic and acidic residues" evidence="1">
    <location>
        <begin position="306"/>
        <end position="323"/>
    </location>
</feature>
<feature type="compositionally biased region" description="Pro residues" evidence="1">
    <location>
        <begin position="138"/>
        <end position="147"/>
    </location>
</feature>